<dbReference type="EnsemblPlants" id="Kaladp0061s0098.1.v1.1">
    <property type="protein sequence ID" value="Kaladp0061s0098.1.v1.1.CDS.1"/>
    <property type="gene ID" value="Kaladp0061s0098.v1.1"/>
</dbReference>
<proteinExistence type="predicted"/>
<dbReference type="AlphaFoldDB" id="A0A7N0UDM2"/>
<keyword evidence="3" id="KW-1185">Reference proteome</keyword>
<name>A0A7N0UDM2_KALFE</name>
<accession>A0A7N0UDM2</accession>
<organism evidence="2 3">
    <name type="scientific">Kalanchoe fedtschenkoi</name>
    <name type="common">Lavender scallops</name>
    <name type="synonym">South American air plant</name>
    <dbReference type="NCBI Taxonomy" id="63787"/>
    <lineage>
        <taxon>Eukaryota</taxon>
        <taxon>Viridiplantae</taxon>
        <taxon>Streptophyta</taxon>
        <taxon>Embryophyta</taxon>
        <taxon>Tracheophyta</taxon>
        <taxon>Spermatophyta</taxon>
        <taxon>Magnoliopsida</taxon>
        <taxon>eudicotyledons</taxon>
        <taxon>Gunneridae</taxon>
        <taxon>Pentapetalae</taxon>
        <taxon>Saxifragales</taxon>
        <taxon>Crassulaceae</taxon>
        <taxon>Kalanchoe</taxon>
    </lineage>
</organism>
<protein>
    <submittedName>
        <fullName evidence="2">Uncharacterized protein</fullName>
    </submittedName>
</protein>
<evidence type="ECO:0000313" key="2">
    <source>
        <dbReference type="EnsemblPlants" id="Kaladp0061s0098.1.v1.1.CDS.1"/>
    </source>
</evidence>
<sequence>MSGEKMESSVTHETDLNLEATELRLGLPGRERDPVQDLSLCLRVNKRASHEMLSSSEESKVDSSTALDAENSRREASPPSK</sequence>
<dbReference type="Gramene" id="Kaladp0061s0098.1.v1.1">
    <property type="protein sequence ID" value="Kaladp0061s0098.1.v1.1.CDS.1"/>
    <property type="gene ID" value="Kaladp0061s0098.v1.1"/>
</dbReference>
<dbReference type="Proteomes" id="UP000594263">
    <property type="component" value="Unplaced"/>
</dbReference>
<reference evidence="2" key="1">
    <citation type="submission" date="2021-01" db="UniProtKB">
        <authorList>
            <consortium name="EnsemblPlants"/>
        </authorList>
    </citation>
    <scope>IDENTIFICATION</scope>
</reference>
<evidence type="ECO:0000256" key="1">
    <source>
        <dbReference type="SAM" id="MobiDB-lite"/>
    </source>
</evidence>
<dbReference type="OMA" id="PGTEEND"/>
<evidence type="ECO:0000313" key="3">
    <source>
        <dbReference type="Proteomes" id="UP000594263"/>
    </source>
</evidence>
<feature type="compositionally biased region" description="Basic and acidic residues" evidence="1">
    <location>
        <begin position="70"/>
        <end position="81"/>
    </location>
</feature>
<feature type="region of interest" description="Disordered" evidence="1">
    <location>
        <begin position="48"/>
        <end position="81"/>
    </location>
</feature>